<proteinExistence type="predicted"/>
<gene>
    <name evidence="1" type="ORF">HKBW3S33_01485</name>
</gene>
<dbReference type="EMBL" id="BLRY01000108">
    <property type="protein sequence ID" value="GFP28068.1"/>
    <property type="molecule type" value="Genomic_DNA"/>
</dbReference>
<accession>A0A6V8P6P1</accession>
<evidence type="ECO:0008006" key="3">
    <source>
        <dbReference type="Google" id="ProtNLM"/>
    </source>
</evidence>
<reference evidence="1 2" key="1">
    <citation type="journal article" date="2020" name="Front. Microbiol.">
        <title>Single-cell genomics of novel Actinobacteria with the Wood-Ljungdahl pathway discovered in a serpentinizing system.</title>
        <authorList>
            <person name="Merino N."/>
            <person name="Kawai M."/>
            <person name="Boyd E.S."/>
            <person name="Colman D.R."/>
            <person name="McGlynn S.E."/>
            <person name="Nealson K.H."/>
            <person name="Kurokawa K."/>
            <person name="Hongoh Y."/>
        </authorList>
    </citation>
    <scope>NUCLEOTIDE SEQUENCE [LARGE SCALE GENOMIC DNA]</scope>
    <source>
        <strain evidence="1 2">S33</strain>
    </source>
</reference>
<dbReference type="InterPro" id="IPR013321">
    <property type="entry name" value="Arc_rbn_hlx_hlx"/>
</dbReference>
<keyword evidence="2" id="KW-1185">Reference proteome</keyword>
<dbReference type="RefSeq" id="WP_176233620.1">
    <property type="nucleotide sequence ID" value="NZ_BLRY01000108.1"/>
</dbReference>
<name>A0A6V8P6P1_9ACTN</name>
<sequence>MPNVKTAISIQESLFKEAEALARELEISRSQLFTMALERFVKQHENRQLLEQINVAYSDAPNPDEQAYQIRMKDYHRRSVEGEW</sequence>
<dbReference type="GO" id="GO:0006355">
    <property type="term" value="P:regulation of DNA-templated transcription"/>
    <property type="evidence" value="ECO:0007669"/>
    <property type="project" value="InterPro"/>
</dbReference>
<evidence type="ECO:0000313" key="2">
    <source>
        <dbReference type="Proteomes" id="UP000591948"/>
    </source>
</evidence>
<dbReference type="Gene3D" id="1.10.1220.10">
    <property type="entry name" value="Met repressor-like"/>
    <property type="match status" value="1"/>
</dbReference>
<comment type="caution">
    <text evidence="1">The sequence shown here is derived from an EMBL/GenBank/DDBJ whole genome shotgun (WGS) entry which is preliminary data.</text>
</comment>
<dbReference type="AlphaFoldDB" id="A0A6V8P6P1"/>
<protein>
    <recommendedName>
        <fullName evidence="3">Ribbon-helix-helix protein CopG domain-containing protein</fullName>
    </recommendedName>
</protein>
<evidence type="ECO:0000313" key="1">
    <source>
        <dbReference type="EMBL" id="GFP28068.1"/>
    </source>
</evidence>
<dbReference type="Proteomes" id="UP000591948">
    <property type="component" value="Unassembled WGS sequence"/>
</dbReference>
<organism evidence="1 2">
    <name type="scientific">Candidatus Hakubella thermalkaliphila</name>
    <dbReference type="NCBI Taxonomy" id="2754717"/>
    <lineage>
        <taxon>Bacteria</taxon>
        <taxon>Bacillati</taxon>
        <taxon>Actinomycetota</taxon>
        <taxon>Actinomycetota incertae sedis</taxon>
        <taxon>Candidatus Hakubellales</taxon>
        <taxon>Candidatus Hakubellaceae</taxon>
        <taxon>Candidatus Hakubella</taxon>
    </lineage>
</organism>